<dbReference type="InterPro" id="IPR027417">
    <property type="entry name" value="P-loop_NTPase"/>
</dbReference>
<evidence type="ECO:0000313" key="2">
    <source>
        <dbReference type="Proteomes" id="UP001634394"/>
    </source>
</evidence>
<accession>A0ABD3V1C3</accession>
<evidence type="ECO:0000313" key="1">
    <source>
        <dbReference type="EMBL" id="KAL3855195.1"/>
    </source>
</evidence>
<organism evidence="1 2">
    <name type="scientific">Sinanodonta woodiana</name>
    <name type="common">Chinese pond mussel</name>
    <name type="synonym">Anodonta woodiana</name>
    <dbReference type="NCBI Taxonomy" id="1069815"/>
    <lineage>
        <taxon>Eukaryota</taxon>
        <taxon>Metazoa</taxon>
        <taxon>Spiralia</taxon>
        <taxon>Lophotrochozoa</taxon>
        <taxon>Mollusca</taxon>
        <taxon>Bivalvia</taxon>
        <taxon>Autobranchia</taxon>
        <taxon>Heteroconchia</taxon>
        <taxon>Palaeoheterodonta</taxon>
        <taxon>Unionida</taxon>
        <taxon>Unionoidea</taxon>
        <taxon>Unionidae</taxon>
        <taxon>Unioninae</taxon>
        <taxon>Sinanodonta</taxon>
    </lineage>
</organism>
<protein>
    <submittedName>
        <fullName evidence="1">Uncharacterized protein</fullName>
    </submittedName>
</protein>
<dbReference type="AlphaFoldDB" id="A0ABD3V1C3"/>
<dbReference type="Gene3D" id="3.40.50.300">
    <property type="entry name" value="P-loop containing nucleotide triphosphate hydrolases"/>
    <property type="match status" value="1"/>
</dbReference>
<comment type="caution">
    <text evidence="1">The sequence shown here is derived from an EMBL/GenBank/DDBJ whole genome shotgun (WGS) entry which is preliminary data.</text>
</comment>
<proteinExistence type="predicted"/>
<dbReference type="SUPFAM" id="SSF52540">
    <property type="entry name" value="P-loop containing nucleoside triphosphate hydrolases"/>
    <property type="match status" value="1"/>
</dbReference>
<name>A0ABD3V1C3_SINWO</name>
<keyword evidence="2" id="KW-1185">Reference proteome</keyword>
<sequence length="85" mass="9551">MSVNIPNIDIAAHQCLPSSCNSYWQEVGRCACDGRWEYAVCYAFKRSQSSFKDGALKELALLMDNQSLQMLEMTGECSVCVFLLM</sequence>
<dbReference type="Proteomes" id="UP001634394">
    <property type="component" value="Unassembled WGS sequence"/>
</dbReference>
<gene>
    <name evidence="1" type="ORF">ACJMK2_014415</name>
</gene>
<dbReference type="EMBL" id="JBJQND010000014">
    <property type="protein sequence ID" value="KAL3855195.1"/>
    <property type="molecule type" value="Genomic_DNA"/>
</dbReference>
<reference evidence="1 2" key="1">
    <citation type="submission" date="2024-11" db="EMBL/GenBank/DDBJ databases">
        <title>Chromosome-level genome assembly of the freshwater bivalve Anodonta woodiana.</title>
        <authorList>
            <person name="Chen X."/>
        </authorList>
    </citation>
    <scope>NUCLEOTIDE SEQUENCE [LARGE SCALE GENOMIC DNA]</scope>
    <source>
        <strain evidence="1">MN2024</strain>
        <tissue evidence="1">Gills</tissue>
    </source>
</reference>